<feature type="transmembrane region" description="Helical" evidence="1">
    <location>
        <begin position="664"/>
        <end position="690"/>
    </location>
</feature>
<gene>
    <name evidence="2" type="ORF">LK09_10210</name>
</gene>
<sequence length="710" mass="72244">MSGIRMRSLAEQAGRLSVLGILVAVLAFTAVVAPRQGDQVLDAYLKQTVAGMSPGARSLQGAVDATTFDMAPGPGSNGITIAPTWNAMPKTLLQARAQMPEALREVTRPGHYLGRAAPTAGTLANGFGGFPVQKTVPDAPAGRQLLAVEGYPELKTDARLVSGSWPGTPTHRIDPVHGTDTLTIPVVIADAAAKALHWKVGQAQEIATDPFAVVLVLSGTVSPQATGSDFWAMSRTRSNIVTFTNADGEIFHAGVVWTDPGSWPDVAPFINGGSTFSWFPVSPARTTLAHLDALQNALTTTLAQGIPVHDGTQDDKVIRLGSALPQMLNLYDNTVASTRTVLTVATIAALGLGVLVLLAAITLTLRARRPVRELLRTRGASAARLAGSSAADVAVWTVPAALVGAVAGILLVPSISGVPVVGMREIVAVVSWAVLPVLLAAGAVLVELLPPRLAAILRQSRWVGEALLVLLAVAAVIVTVTGGSDAATALAGIAVGLAASVLMLRVLPVVLGWVTGVVRRGGAAVFIGLRDAAGAGWLVVASVTATATGVLALALGMSAARAQQKNVTPGPLLLAPGALTVVAAAVALCIVFAATAFAVSVAASRGPRRARAADLRRIGYSGRQRSRVSLWGTIPLVIVSIAVGALVGAWSATPVLGAVAAASGQAVAIVVSPVAVLAVAVGILVLIVIIEAVALATDARATASTARRGS</sequence>
<keyword evidence="1" id="KW-1133">Transmembrane helix</keyword>
<feature type="transmembrane region" description="Helical" evidence="1">
    <location>
        <begin position="489"/>
        <end position="514"/>
    </location>
</feature>
<dbReference type="EMBL" id="JTDK01000008">
    <property type="protein sequence ID" value="KHK97836.1"/>
    <property type="molecule type" value="Genomic_DNA"/>
</dbReference>
<accession>A0A0B2A895</accession>
<feature type="transmembrane region" description="Helical" evidence="1">
    <location>
        <begin position="462"/>
        <end position="483"/>
    </location>
</feature>
<feature type="transmembrane region" description="Helical" evidence="1">
    <location>
        <begin position="628"/>
        <end position="652"/>
    </location>
</feature>
<dbReference type="AlphaFoldDB" id="A0A0B2A895"/>
<evidence type="ECO:0000256" key="1">
    <source>
        <dbReference type="SAM" id="Phobius"/>
    </source>
</evidence>
<evidence type="ECO:0008006" key="4">
    <source>
        <dbReference type="Google" id="ProtNLM"/>
    </source>
</evidence>
<reference evidence="2 3" key="1">
    <citation type="submission" date="2014-11" db="EMBL/GenBank/DDBJ databases">
        <title>Genome sequence of Microbacterium mangrovi MUSC 115(T).</title>
        <authorList>
            <person name="Lee L.-H."/>
        </authorList>
    </citation>
    <scope>NUCLEOTIDE SEQUENCE [LARGE SCALE GENOMIC DNA]</scope>
    <source>
        <strain evidence="2 3">MUSC 115</strain>
    </source>
</reference>
<comment type="caution">
    <text evidence="2">The sequence shown here is derived from an EMBL/GenBank/DDBJ whole genome shotgun (WGS) entry which is preliminary data.</text>
</comment>
<keyword evidence="1" id="KW-0472">Membrane</keyword>
<dbReference type="RefSeq" id="WP_039398864.1">
    <property type="nucleotide sequence ID" value="NZ_JTDK01000008.1"/>
</dbReference>
<evidence type="ECO:0000313" key="3">
    <source>
        <dbReference type="Proteomes" id="UP000031030"/>
    </source>
</evidence>
<feature type="transmembrane region" description="Helical" evidence="1">
    <location>
        <begin position="426"/>
        <end position="450"/>
    </location>
</feature>
<evidence type="ECO:0000313" key="2">
    <source>
        <dbReference type="EMBL" id="KHK97836.1"/>
    </source>
</evidence>
<protein>
    <recommendedName>
        <fullName evidence="4">Permease</fullName>
    </recommendedName>
</protein>
<feature type="transmembrane region" description="Helical" evidence="1">
    <location>
        <begin position="341"/>
        <end position="365"/>
    </location>
</feature>
<keyword evidence="3" id="KW-1185">Reference proteome</keyword>
<name>A0A0B2A895_9MICO</name>
<organism evidence="2 3">
    <name type="scientific">Microbacterium mangrovi</name>
    <dbReference type="NCBI Taxonomy" id="1348253"/>
    <lineage>
        <taxon>Bacteria</taxon>
        <taxon>Bacillati</taxon>
        <taxon>Actinomycetota</taxon>
        <taxon>Actinomycetes</taxon>
        <taxon>Micrococcales</taxon>
        <taxon>Microbacteriaceae</taxon>
        <taxon>Microbacterium</taxon>
    </lineage>
</organism>
<dbReference type="STRING" id="1348253.LK09_10210"/>
<dbReference type="OrthoDB" id="3719151at2"/>
<feature type="transmembrane region" description="Helical" evidence="1">
    <location>
        <begin position="535"/>
        <end position="557"/>
    </location>
</feature>
<dbReference type="Proteomes" id="UP000031030">
    <property type="component" value="Unassembled WGS sequence"/>
</dbReference>
<proteinExistence type="predicted"/>
<keyword evidence="1" id="KW-0812">Transmembrane</keyword>
<feature type="transmembrane region" description="Helical" evidence="1">
    <location>
        <begin position="393"/>
        <end position="414"/>
    </location>
</feature>
<feature type="transmembrane region" description="Helical" evidence="1">
    <location>
        <begin position="577"/>
        <end position="607"/>
    </location>
</feature>